<keyword evidence="2" id="KW-0677">Repeat</keyword>
<feature type="non-terminal residue" evidence="7">
    <location>
        <position position="63"/>
    </location>
</feature>
<comment type="subcellular location">
    <subcellularLocation>
        <location evidence="1">Membrane</location>
    </subcellularLocation>
</comment>
<proteinExistence type="predicted"/>
<dbReference type="PANTHER" id="PTHR24027:SF423">
    <property type="entry name" value="PROTOCADHERIN-16"/>
    <property type="match status" value="1"/>
</dbReference>
<keyword evidence="4" id="KW-0472">Membrane</keyword>
<dbReference type="GO" id="GO:0008013">
    <property type="term" value="F:beta-catenin binding"/>
    <property type="evidence" value="ECO:0007669"/>
    <property type="project" value="TreeGrafter"/>
</dbReference>
<dbReference type="PROSITE" id="PS50268">
    <property type="entry name" value="CADHERIN_2"/>
    <property type="match status" value="1"/>
</dbReference>
<evidence type="ECO:0000313" key="8">
    <source>
        <dbReference type="Proteomes" id="UP000529728"/>
    </source>
</evidence>
<keyword evidence="3 5" id="KW-0106">Calcium</keyword>
<dbReference type="GO" id="GO:0007156">
    <property type="term" value="P:homophilic cell adhesion via plasma membrane adhesion molecules"/>
    <property type="evidence" value="ECO:0007669"/>
    <property type="project" value="InterPro"/>
</dbReference>
<dbReference type="GO" id="GO:0045296">
    <property type="term" value="F:cadherin binding"/>
    <property type="evidence" value="ECO:0007669"/>
    <property type="project" value="TreeGrafter"/>
</dbReference>
<dbReference type="OrthoDB" id="6252479at2759"/>
<protein>
    <submittedName>
        <fullName evidence="7">FAT1 protein</fullName>
    </submittedName>
</protein>
<evidence type="ECO:0000256" key="1">
    <source>
        <dbReference type="ARBA" id="ARBA00004370"/>
    </source>
</evidence>
<evidence type="ECO:0000256" key="4">
    <source>
        <dbReference type="ARBA" id="ARBA00023136"/>
    </source>
</evidence>
<dbReference type="GO" id="GO:0016342">
    <property type="term" value="C:catenin complex"/>
    <property type="evidence" value="ECO:0007669"/>
    <property type="project" value="TreeGrafter"/>
</dbReference>
<sequence>PPRFSIFADKGFIKEDAPVGSSVMTVSAYDEDAGRDGEIRYSIRDGSGIGVFRIDEEKGKVTF</sequence>
<evidence type="ECO:0000256" key="3">
    <source>
        <dbReference type="ARBA" id="ARBA00022837"/>
    </source>
</evidence>
<dbReference type="AlphaFoldDB" id="A0A7K4XWT2"/>
<dbReference type="EMBL" id="VWZN01017745">
    <property type="protein sequence ID" value="NWR50830.1"/>
    <property type="molecule type" value="Genomic_DNA"/>
</dbReference>
<dbReference type="Pfam" id="PF00028">
    <property type="entry name" value="Cadherin"/>
    <property type="match status" value="1"/>
</dbReference>
<evidence type="ECO:0000259" key="6">
    <source>
        <dbReference type="PROSITE" id="PS50268"/>
    </source>
</evidence>
<dbReference type="Proteomes" id="UP000529728">
    <property type="component" value="Unassembled WGS sequence"/>
</dbReference>
<keyword evidence="8" id="KW-1185">Reference proteome</keyword>
<organism evidence="7 8">
    <name type="scientific">Regulus satrapa</name>
    <name type="common">Golden-crowned kinglet</name>
    <dbReference type="NCBI Taxonomy" id="13245"/>
    <lineage>
        <taxon>Eukaryota</taxon>
        <taxon>Metazoa</taxon>
        <taxon>Chordata</taxon>
        <taxon>Craniata</taxon>
        <taxon>Vertebrata</taxon>
        <taxon>Euteleostomi</taxon>
        <taxon>Archelosauria</taxon>
        <taxon>Archosauria</taxon>
        <taxon>Dinosauria</taxon>
        <taxon>Saurischia</taxon>
        <taxon>Theropoda</taxon>
        <taxon>Coelurosauria</taxon>
        <taxon>Aves</taxon>
        <taxon>Neognathae</taxon>
        <taxon>Neoaves</taxon>
        <taxon>Telluraves</taxon>
        <taxon>Australaves</taxon>
        <taxon>Passeriformes</taxon>
        <taxon>Regulidae</taxon>
        <taxon>Regulus</taxon>
    </lineage>
</organism>
<accession>A0A7K4XWT2</accession>
<comment type="caution">
    <text evidence="7">The sequence shown here is derived from an EMBL/GenBank/DDBJ whole genome shotgun (WGS) entry which is preliminary data.</text>
</comment>
<evidence type="ECO:0000313" key="7">
    <source>
        <dbReference type="EMBL" id="NWR50830.1"/>
    </source>
</evidence>
<dbReference type="Gene3D" id="2.60.40.60">
    <property type="entry name" value="Cadherins"/>
    <property type="match status" value="1"/>
</dbReference>
<dbReference type="SUPFAM" id="SSF49313">
    <property type="entry name" value="Cadherin-like"/>
    <property type="match status" value="1"/>
</dbReference>
<dbReference type="CDD" id="cd11304">
    <property type="entry name" value="Cadherin_repeat"/>
    <property type="match status" value="1"/>
</dbReference>
<dbReference type="GO" id="GO:0016477">
    <property type="term" value="P:cell migration"/>
    <property type="evidence" value="ECO:0007669"/>
    <property type="project" value="TreeGrafter"/>
</dbReference>
<feature type="non-terminal residue" evidence="7">
    <location>
        <position position="1"/>
    </location>
</feature>
<evidence type="ECO:0000256" key="2">
    <source>
        <dbReference type="ARBA" id="ARBA00022737"/>
    </source>
</evidence>
<feature type="domain" description="Cadherin" evidence="6">
    <location>
        <begin position="13"/>
        <end position="62"/>
    </location>
</feature>
<dbReference type="InterPro" id="IPR015919">
    <property type="entry name" value="Cadherin-like_sf"/>
</dbReference>
<dbReference type="InterPro" id="IPR039808">
    <property type="entry name" value="Cadherin"/>
</dbReference>
<dbReference type="PANTHER" id="PTHR24027">
    <property type="entry name" value="CADHERIN-23"/>
    <property type="match status" value="1"/>
</dbReference>
<dbReference type="GO" id="GO:0005509">
    <property type="term" value="F:calcium ion binding"/>
    <property type="evidence" value="ECO:0007669"/>
    <property type="project" value="UniProtKB-UniRule"/>
</dbReference>
<dbReference type="InterPro" id="IPR002126">
    <property type="entry name" value="Cadherin-like_dom"/>
</dbReference>
<gene>
    <name evidence="7" type="primary">Fat1_0</name>
    <name evidence="7" type="ORF">REGSAT_R14594</name>
</gene>
<evidence type="ECO:0000256" key="5">
    <source>
        <dbReference type="PROSITE-ProRule" id="PRU00043"/>
    </source>
</evidence>
<name>A0A7K4XWT2_REGSA</name>
<reference evidence="7 8" key="1">
    <citation type="submission" date="2019-09" db="EMBL/GenBank/DDBJ databases">
        <title>Bird 10,000 Genomes (B10K) Project - Family phase.</title>
        <authorList>
            <person name="Zhang G."/>
        </authorList>
    </citation>
    <scope>NUCLEOTIDE SEQUENCE [LARGE SCALE GENOMIC DNA]</scope>
    <source>
        <strain evidence="7">B10K-DU-001-18</strain>
        <tissue evidence="7">Muscle</tissue>
    </source>
</reference>